<evidence type="ECO:0000256" key="3">
    <source>
        <dbReference type="ARBA" id="ARBA00022729"/>
    </source>
</evidence>
<dbReference type="GO" id="GO:0005507">
    <property type="term" value="F:copper ion binding"/>
    <property type="evidence" value="ECO:0007669"/>
    <property type="project" value="InterPro"/>
</dbReference>
<feature type="domain" description="CopC" evidence="6">
    <location>
        <begin position="79"/>
        <end position="173"/>
    </location>
</feature>
<dbReference type="InterPro" id="IPR032694">
    <property type="entry name" value="CopC/D"/>
</dbReference>
<dbReference type="Gene3D" id="2.60.40.1220">
    <property type="match status" value="1"/>
</dbReference>
<evidence type="ECO:0000313" key="7">
    <source>
        <dbReference type="EMBL" id="TFV39081.1"/>
    </source>
</evidence>
<evidence type="ECO:0000313" key="8">
    <source>
        <dbReference type="Proteomes" id="UP000297966"/>
    </source>
</evidence>
<dbReference type="GO" id="GO:0006825">
    <property type="term" value="P:copper ion transport"/>
    <property type="evidence" value="ECO:0007669"/>
    <property type="project" value="InterPro"/>
</dbReference>
<keyword evidence="2" id="KW-0479">Metal-binding</keyword>
<evidence type="ECO:0000256" key="1">
    <source>
        <dbReference type="ARBA" id="ARBA00004196"/>
    </source>
</evidence>
<dbReference type="GO" id="GO:0046688">
    <property type="term" value="P:response to copper ion"/>
    <property type="evidence" value="ECO:0007669"/>
    <property type="project" value="InterPro"/>
</dbReference>
<proteinExistence type="predicted"/>
<gene>
    <name evidence="7" type="ORF">E4K65_40565</name>
</gene>
<sequence length="176" mass="18856">MSHENHGNKSDCIRVATGRPSLDPAGTPNLTAAAGRARTRLIQETVKELSSASRRPASALGITLLCVGLVCLPTAASAHAALVKSDPASRAVLAHSPQQIELCFNERIELKFSKVELKNANGQSLTLGDLKAGNDPKCMVTAVSDMRPGSYSVHYRVLSQDGHVVDYGYQFTVEER</sequence>
<dbReference type="GO" id="GO:0005886">
    <property type="term" value="C:plasma membrane"/>
    <property type="evidence" value="ECO:0007669"/>
    <property type="project" value="TreeGrafter"/>
</dbReference>
<dbReference type="PANTHER" id="PTHR34820">
    <property type="entry name" value="INNER MEMBRANE PROTEIN YEBZ"/>
    <property type="match status" value="1"/>
</dbReference>
<evidence type="ECO:0000256" key="2">
    <source>
        <dbReference type="ARBA" id="ARBA00022723"/>
    </source>
</evidence>
<dbReference type="SUPFAM" id="SSF81296">
    <property type="entry name" value="E set domains"/>
    <property type="match status" value="1"/>
</dbReference>
<dbReference type="InterPro" id="IPR014755">
    <property type="entry name" value="Cu-Rt/internalin_Ig-like"/>
</dbReference>
<dbReference type="GO" id="GO:0030313">
    <property type="term" value="C:cell envelope"/>
    <property type="evidence" value="ECO:0007669"/>
    <property type="project" value="UniProtKB-SubCell"/>
</dbReference>
<dbReference type="GO" id="GO:0042597">
    <property type="term" value="C:periplasmic space"/>
    <property type="evidence" value="ECO:0007669"/>
    <property type="project" value="InterPro"/>
</dbReference>
<dbReference type="EMBL" id="SPQT01000037">
    <property type="protein sequence ID" value="TFV39081.1"/>
    <property type="molecule type" value="Genomic_DNA"/>
</dbReference>
<dbReference type="Proteomes" id="UP000297966">
    <property type="component" value="Unassembled WGS sequence"/>
</dbReference>
<dbReference type="Pfam" id="PF04234">
    <property type="entry name" value="CopC"/>
    <property type="match status" value="1"/>
</dbReference>
<organism evidence="7 8">
    <name type="scientific">Bradyrhizobium niftali</name>
    <dbReference type="NCBI Taxonomy" id="2560055"/>
    <lineage>
        <taxon>Bacteria</taxon>
        <taxon>Pseudomonadati</taxon>
        <taxon>Pseudomonadota</taxon>
        <taxon>Alphaproteobacteria</taxon>
        <taxon>Hyphomicrobiales</taxon>
        <taxon>Nitrobacteraceae</taxon>
        <taxon>Bradyrhizobium</taxon>
    </lineage>
</organism>
<dbReference type="InterPro" id="IPR007348">
    <property type="entry name" value="CopC_dom"/>
</dbReference>
<dbReference type="PANTHER" id="PTHR34820:SF4">
    <property type="entry name" value="INNER MEMBRANE PROTEIN YEBZ"/>
    <property type="match status" value="1"/>
</dbReference>
<dbReference type="AlphaFoldDB" id="A0A4Y9L6C8"/>
<keyword evidence="8" id="KW-1185">Reference proteome</keyword>
<reference evidence="7 8" key="1">
    <citation type="submission" date="2019-03" db="EMBL/GenBank/DDBJ databases">
        <title>Bradyrhizobium diversity isolated from nodules of Chamaecrista fasciculata.</title>
        <authorList>
            <person name="Klepa M.S."/>
            <person name="Urquiaga M.O."/>
            <person name="Hungria M."/>
            <person name="Delamuta J.R."/>
        </authorList>
    </citation>
    <scope>NUCLEOTIDE SEQUENCE [LARGE SCALE GENOMIC DNA]</scope>
    <source>
        <strain evidence="7 8">CNPSo 3448</strain>
    </source>
</reference>
<dbReference type="OrthoDB" id="9796814at2"/>
<evidence type="ECO:0000259" key="6">
    <source>
        <dbReference type="Pfam" id="PF04234"/>
    </source>
</evidence>
<keyword evidence="4" id="KW-0186">Copper</keyword>
<comment type="caution">
    <text evidence="7">The sequence shown here is derived from an EMBL/GenBank/DDBJ whole genome shotgun (WGS) entry which is preliminary data.</text>
</comment>
<evidence type="ECO:0000256" key="5">
    <source>
        <dbReference type="SAM" id="MobiDB-lite"/>
    </source>
</evidence>
<accession>A0A4Y9L6C8</accession>
<dbReference type="InterPro" id="IPR014756">
    <property type="entry name" value="Ig_E-set"/>
</dbReference>
<feature type="region of interest" description="Disordered" evidence="5">
    <location>
        <begin position="1"/>
        <end position="29"/>
    </location>
</feature>
<protein>
    <submittedName>
        <fullName evidence="7">Copper resistance protein CopC</fullName>
    </submittedName>
</protein>
<feature type="compositionally biased region" description="Basic and acidic residues" evidence="5">
    <location>
        <begin position="1"/>
        <end position="12"/>
    </location>
</feature>
<name>A0A4Y9L6C8_9BRAD</name>
<evidence type="ECO:0000256" key="4">
    <source>
        <dbReference type="ARBA" id="ARBA00023008"/>
    </source>
</evidence>
<comment type="subcellular location">
    <subcellularLocation>
        <location evidence="1">Cell envelope</location>
    </subcellularLocation>
</comment>
<keyword evidence="3" id="KW-0732">Signal</keyword>